<protein>
    <submittedName>
        <fullName evidence="6">Chaperonin GroEL (HSP60 family)</fullName>
    </submittedName>
</protein>
<dbReference type="AlphaFoldDB" id="A0A1I2KPX5"/>
<organism evidence="6 7">
    <name type="scientific">Planifilum fulgidum</name>
    <dbReference type="NCBI Taxonomy" id="201973"/>
    <lineage>
        <taxon>Bacteria</taxon>
        <taxon>Bacillati</taxon>
        <taxon>Bacillota</taxon>
        <taxon>Bacilli</taxon>
        <taxon>Bacillales</taxon>
        <taxon>Thermoactinomycetaceae</taxon>
        <taxon>Planifilum</taxon>
    </lineage>
</organism>
<dbReference type="GO" id="GO:0140662">
    <property type="term" value="F:ATP-dependent protein folding chaperone"/>
    <property type="evidence" value="ECO:0007669"/>
    <property type="project" value="InterPro"/>
</dbReference>
<dbReference type="GO" id="GO:0005524">
    <property type="term" value="F:ATP binding"/>
    <property type="evidence" value="ECO:0007669"/>
    <property type="project" value="UniProtKB-KW"/>
</dbReference>
<dbReference type="PANTHER" id="PTHR11353">
    <property type="entry name" value="CHAPERONIN"/>
    <property type="match status" value="1"/>
</dbReference>
<keyword evidence="3" id="KW-0547">Nucleotide-binding</keyword>
<dbReference type="SUPFAM" id="SSF48592">
    <property type="entry name" value="GroEL equatorial domain-like"/>
    <property type="match status" value="1"/>
</dbReference>
<dbReference type="InterPro" id="IPR002423">
    <property type="entry name" value="Cpn60/GroEL/TCP-1"/>
</dbReference>
<gene>
    <name evidence="6" type="ORF">SAMN04488025_102169</name>
</gene>
<dbReference type="PRINTS" id="PR00304">
    <property type="entry name" value="TCOMPLEXTCP1"/>
</dbReference>
<accession>A0A1I2KPX5</accession>
<keyword evidence="4" id="KW-0067">ATP-binding</keyword>
<dbReference type="PROSITE" id="PS00751">
    <property type="entry name" value="TCP1_2"/>
    <property type="match status" value="1"/>
</dbReference>
<evidence type="ECO:0000256" key="3">
    <source>
        <dbReference type="ARBA" id="ARBA00022741"/>
    </source>
</evidence>
<evidence type="ECO:0000256" key="5">
    <source>
        <dbReference type="ARBA" id="ARBA00023186"/>
    </source>
</evidence>
<dbReference type="Gene3D" id="3.50.7.10">
    <property type="entry name" value="GroEL"/>
    <property type="match status" value="1"/>
</dbReference>
<dbReference type="STRING" id="201973.SAMN04488025_102169"/>
<evidence type="ECO:0000313" key="7">
    <source>
        <dbReference type="Proteomes" id="UP000198661"/>
    </source>
</evidence>
<evidence type="ECO:0000256" key="1">
    <source>
        <dbReference type="ARBA" id="ARBA00006607"/>
    </source>
</evidence>
<sequence length="516" mass="56087">MERQKEFTGSDKGDSRLSALQTNTSAVRAIASAVEGTLGPKGLDTMLVDNRGEVIVTNDGVTILDRMEVKHPAARMLVNVAKAQQEEMGDGTTTATLLAAALVEEGAKQVFRGVPVAKVIAGIGKGVRFALQKMQEIARPIWELDDEWLQRIAFTAGRENEDISELVIEAAQMVGREKLMEKNFKLCDCVVAHPRAESEVFAGILINKGRMNLQMPAYKHDVRVLAVGDALEPEPVDEEALATEAGFARQMELKDEFLQVIEKLIQMDIGLIVVDRGVDPVAEEMLADAGVMVIQRVHHRDLVKVAEHTGARIVKRSALRKTPEELEAAIGHCEEVEDHEPYQRIRVSGGRGKPFATILVGASTEEVVGERERICKDAASAVQAAVRGGFLPGGGAAELALAREVEKYRDSVQGMERFGVAAVAEALHRPMAQVVANAGFNPLEKVEAVKALQLKRQSDSLGIDCDRGNVADMIEMGVVDPVPVKYHALQAAGEVSTAILRIHTIVKMRDLPELTE</sequence>
<dbReference type="InterPro" id="IPR017998">
    <property type="entry name" value="Chaperone_TCP-1"/>
</dbReference>
<dbReference type="GO" id="GO:0051082">
    <property type="term" value="F:unfolded protein binding"/>
    <property type="evidence" value="ECO:0007669"/>
    <property type="project" value="InterPro"/>
</dbReference>
<dbReference type="Proteomes" id="UP000198661">
    <property type="component" value="Unassembled WGS sequence"/>
</dbReference>
<dbReference type="OrthoDB" id="2379282at2"/>
<comment type="similarity">
    <text evidence="1">Belongs to the chaperonin (HSP60) family.</text>
</comment>
<keyword evidence="7" id="KW-1185">Reference proteome</keyword>
<name>A0A1I2KPX5_9BACL</name>
<dbReference type="EMBL" id="FOOK01000002">
    <property type="protein sequence ID" value="SFF68300.1"/>
    <property type="molecule type" value="Genomic_DNA"/>
</dbReference>
<dbReference type="SUPFAM" id="SSF52029">
    <property type="entry name" value="GroEL apical domain-like"/>
    <property type="match status" value="1"/>
</dbReference>
<dbReference type="InterPro" id="IPR027410">
    <property type="entry name" value="TCP-1-like_intermed_sf"/>
</dbReference>
<dbReference type="Gene3D" id="1.10.560.10">
    <property type="entry name" value="GroEL-like equatorial domain"/>
    <property type="match status" value="1"/>
</dbReference>
<comment type="similarity">
    <text evidence="2">Belongs to the TCP-1 chaperonin family.</text>
</comment>
<keyword evidence="5" id="KW-0143">Chaperone</keyword>
<proteinExistence type="inferred from homology"/>
<reference evidence="6 7" key="1">
    <citation type="submission" date="2016-10" db="EMBL/GenBank/DDBJ databases">
        <authorList>
            <person name="de Groot N.N."/>
        </authorList>
    </citation>
    <scope>NUCLEOTIDE SEQUENCE [LARGE SCALE GENOMIC DNA]</scope>
    <source>
        <strain evidence="6 7">DSM 44945</strain>
    </source>
</reference>
<dbReference type="InterPro" id="IPR027413">
    <property type="entry name" value="GROEL-like_equatorial_sf"/>
</dbReference>
<evidence type="ECO:0000256" key="4">
    <source>
        <dbReference type="ARBA" id="ARBA00022840"/>
    </source>
</evidence>
<dbReference type="RefSeq" id="WP_092035599.1">
    <property type="nucleotide sequence ID" value="NZ_FOOK01000002.1"/>
</dbReference>
<dbReference type="Pfam" id="PF00118">
    <property type="entry name" value="Cpn60_TCP1"/>
    <property type="match status" value="1"/>
</dbReference>
<dbReference type="InterPro" id="IPR027409">
    <property type="entry name" value="GroEL-like_apical_dom_sf"/>
</dbReference>
<evidence type="ECO:0000256" key="2">
    <source>
        <dbReference type="ARBA" id="ARBA00008020"/>
    </source>
</evidence>
<dbReference type="Gene3D" id="3.30.260.10">
    <property type="entry name" value="TCP-1-like chaperonin intermediate domain"/>
    <property type="match status" value="1"/>
</dbReference>
<dbReference type="CDD" id="cd00309">
    <property type="entry name" value="chaperonin_type_I_II"/>
    <property type="match status" value="1"/>
</dbReference>
<dbReference type="GO" id="GO:0016887">
    <property type="term" value="F:ATP hydrolysis activity"/>
    <property type="evidence" value="ECO:0007669"/>
    <property type="project" value="InterPro"/>
</dbReference>
<evidence type="ECO:0000313" key="6">
    <source>
        <dbReference type="EMBL" id="SFF68300.1"/>
    </source>
</evidence>
<dbReference type="InterPro" id="IPR002194">
    <property type="entry name" value="Chaperonin_TCP-1_CS"/>
</dbReference>